<keyword evidence="3" id="KW-0677">Repeat</keyword>
<organism evidence="10 11">
    <name type="scientific">Paspalum notatum var. saurae</name>
    <dbReference type="NCBI Taxonomy" id="547442"/>
    <lineage>
        <taxon>Eukaryota</taxon>
        <taxon>Viridiplantae</taxon>
        <taxon>Streptophyta</taxon>
        <taxon>Embryophyta</taxon>
        <taxon>Tracheophyta</taxon>
        <taxon>Spermatophyta</taxon>
        <taxon>Magnoliopsida</taxon>
        <taxon>Liliopsida</taxon>
        <taxon>Poales</taxon>
        <taxon>Poaceae</taxon>
        <taxon>PACMAD clade</taxon>
        <taxon>Panicoideae</taxon>
        <taxon>Andropogonodae</taxon>
        <taxon>Paspaleae</taxon>
        <taxon>Paspalinae</taxon>
        <taxon>Paspalum</taxon>
    </lineage>
</organism>
<feature type="domain" description="Disease resistance N-terminal" evidence="9">
    <location>
        <begin position="1"/>
        <end position="65"/>
    </location>
</feature>
<dbReference type="Pfam" id="PF00931">
    <property type="entry name" value="NB-ARC"/>
    <property type="match status" value="1"/>
</dbReference>
<evidence type="ECO:0000256" key="1">
    <source>
        <dbReference type="ARBA" id="ARBA00008894"/>
    </source>
</evidence>
<dbReference type="PANTHER" id="PTHR36766:SF55">
    <property type="entry name" value="OS11G0492900 PROTEIN"/>
    <property type="match status" value="1"/>
</dbReference>
<evidence type="ECO:0000256" key="3">
    <source>
        <dbReference type="ARBA" id="ARBA00022737"/>
    </source>
</evidence>
<name>A0AAQ3SKN9_PASNO</name>
<dbReference type="Gene3D" id="1.20.5.4130">
    <property type="match status" value="1"/>
</dbReference>
<feature type="region of interest" description="Disordered" evidence="7">
    <location>
        <begin position="64"/>
        <end position="87"/>
    </location>
</feature>
<dbReference type="AlphaFoldDB" id="A0AAQ3SKN9"/>
<comment type="similarity">
    <text evidence="1">Belongs to the disease resistance NB-LRR family.</text>
</comment>
<evidence type="ECO:0000313" key="11">
    <source>
        <dbReference type="Proteomes" id="UP001341281"/>
    </source>
</evidence>
<keyword evidence="11" id="KW-1185">Reference proteome</keyword>
<dbReference type="InterPro" id="IPR042197">
    <property type="entry name" value="Apaf_helical"/>
</dbReference>
<evidence type="ECO:0000256" key="4">
    <source>
        <dbReference type="ARBA" id="ARBA00022741"/>
    </source>
</evidence>
<dbReference type="Gene3D" id="1.10.8.430">
    <property type="entry name" value="Helical domain of apoptotic protease-activating factors"/>
    <property type="match status" value="1"/>
</dbReference>
<reference evidence="10 11" key="1">
    <citation type="submission" date="2024-02" db="EMBL/GenBank/DDBJ databases">
        <title>High-quality chromosome-scale genome assembly of Pensacola bahiagrass (Paspalum notatum Flugge var. saurae).</title>
        <authorList>
            <person name="Vega J.M."/>
            <person name="Podio M."/>
            <person name="Orjuela J."/>
            <person name="Siena L.A."/>
            <person name="Pessino S.C."/>
            <person name="Combes M.C."/>
            <person name="Mariac C."/>
            <person name="Albertini E."/>
            <person name="Pupilli F."/>
            <person name="Ortiz J.P.A."/>
            <person name="Leblanc O."/>
        </authorList>
    </citation>
    <scope>NUCLEOTIDE SEQUENCE [LARGE SCALE GENOMIC DNA]</scope>
    <source>
        <strain evidence="10">R1</strain>
        <tissue evidence="10">Leaf</tissue>
    </source>
</reference>
<evidence type="ECO:0000256" key="5">
    <source>
        <dbReference type="ARBA" id="ARBA00022821"/>
    </source>
</evidence>
<evidence type="ECO:0008006" key="12">
    <source>
        <dbReference type="Google" id="ProtNLM"/>
    </source>
</evidence>
<dbReference type="GO" id="GO:0006952">
    <property type="term" value="P:defense response"/>
    <property type="evidence" value="ECO:0007669"/>
    <property type="project" value="UniProtKB-KW"/>
</dbReference>
<dbReference type="Gene3D" id="3.40.50.300">
    <property type="entry name" value="P-loop containing nucleotide triphosphate hydrolases"/>
    <property type="match status" value="1"/>
</dbReference>
<dbReference type="PRINTS" id="PR00364">
    <property type="entry name" value="DISEASERSIST"/>
</dbReference>
<feature type="non-terminal residue" evidence="10">
    <location>
        <position position="1"/>
    </location>
</feature>
<evidence type="ECO:0000259" key="9">
    <source>
        <dbReference type="Pfam" id="PF18052"/>
    </source>
</evidence>
<evidence type="ECO:0000259" key="8">
    <source>
        <dbReference type="Pfam" id="PF00931"/>
    </source>
</evidence>
<dbReference type="GO" id="GO:0043531">
    <property type="term" value="F:ADP binding"/>
    <property type="evidence" value="ECO:0007669"/>
    <property type="project" value="InterPro"/>
</dbReference>
<accession>A0AAQ3SKN9</accession>
<dbReference type="EMBL" id="CP144745">
    <property type="protein sequence ID" value="WVZ53325.1"/>
    <property type="molecule type" value="Genomic_DNA"/>
</dbReference>
<feature type="domain" description="NB-ARC" evidence="8">
    <location>
        <begin position="187"/>
        <end position="342"/>
    </location>
</feature>
<feature type="region of interest" description="Disordered" evidence="7">
    <location>
        <begin position="121"/>
        <end position="141"/>
    </location>
</feature>
<evidence type="ECO:0000256" key="6">
    <source>
        <dbReference type="ARBA" id="ARBA00022840"/>
    </source>
</evidence>
<dbReference type="Proteomes" id="UP001341281">
    <property type="component" value="Chromosome 01"/>
</dbReference>
<dbReference type="InterPro" id="IPR027417">
    <property type="entry name" value="P-loop_NTPase"/>
</dbReference>
<dbReference type="Pfam" id="PF18052">
    <property type="entry name" value="Rx_N"/>
    <property type="match status" value="1"/>
</dbReference>
<keyword evidence="4" id="KW-0547">Nucleotide-binding</keyword>
<dbReference type="InterPro" id="IPR041118">
    <property type="entry name" value="Rx_N"/>
</dbReference>
<gene>
    <name evidence="10" type="ORF">U9M48_004288</name>
</gene>
<keyword evidence="5" id="KW-0611">Plant defense</keyword>
<sequence>RKLERTMRRIRATLHDAGEHWNIREESAKLRLKQLKEVAYDIEDVVDEYEYEVNSCKIKALDRADGVHSTGKGKHQEENEDNPMDTGAVAVPDELLLQARKITDRFNERVLASASRRISARFSTVSQPTPRRAAPSSRNRAQPEIIHYSEYMSLTENDGERRFAPDITSLRQTSSVVFEKSVLERDQDKDIIIHMLLSKEGENGGSPVSIMAIVGMGGVGKTTVAQLVYNSPRVSQSFENHTWFDVSKITRNIITSLKPGVQSTLANEVNEKRVLLVLDDVRNERRDCWESFCAPLTTSKICQIIVTTRSKAVARLIQTTPSYHLDCLNFDESWLLFSKAACIGEQESDNPTNLTEIGKSIVERCEGLPLAIKTLGSMLRYETDERSWKDVLESELWDFEQPRNEVLPALELSYKHMPVHLR</sequence>
<proteinExistence type="inferred from homology"/>
<evidence type="ECO:0000256" key="2">
    <source>
        <dbReference type="ARBA" id="ARBA00022614"/>
    </source>
</evidence>
<evidence type="ECO:0000256" key="7">
    <source>
        <dbReference type="SAM" id="MobiDB-lite"/>
    </source>
</evidence>
<keyword evidence="6" id="KW-0067">ATP-binding</keyword>
<dbReference type="GO" id="GO:0005524">
    <property type="term" value="F:ATP binding"/>
    <property type="evidence" value="ECO:0007669"/>
    <property type="project" value="UniProtKB-KW"/>
</dbReference>
<dbReference type="SUPFAM" id="SSF52540">
    <property type="entry name" value="P-loop containing nucleoside triphosphate hydrolases"/>
    <property type="match status" value="1"/>
</dbReference>
<evidence type="ECO:0000313" key="10">
    <source>
        <dbReference type="EMBL" id="WVZ53325.1"/>
    </source>
</evidence>
<keyword evidence="2" id="KW-0433">Leucine-rich repeat</keyword>
<dbReference type="PANTHER" id="PTHR36766">
    <property type="entry name" value="PLANT BROAD-SPECTRUM MILDEW RESISTANCE PROTEIN RPW8"/>
    <property type="match status" value="1"/>
</dbReference>
<protein>
    <recommendedName>
        <fullName evidence="12">Disease resistance protein</fullName>
    </recommendedName>
</protein>
<feature type="non-terminal residue" evidence="10">
    <location>
        <position position="422"/>
    </location>
</feature>
<dbReference type="InterPro" id="IPR002182">
    <property type="entry name" value="NB-ARC"/>
</dbReference>